<evidence type="ECO:0000259" key="7">
    <source>
        <dbReference type="PROSITE" id="PS51767"/>
    </source>
</evidence>
<dbReference type="PROSITE" id="PS51767">
    <property type="entry name" value="PEPTIDASE_A1"/>
    <property type="match status" value="1"/>
</dbReference>
<dbReference type="OrthoDB" id="2747330at2759"/>
<evidence type="ECO:0000256" key="4">
    <source>
        <dbReference type="ARBA" id="ARBA00022801"/>
    </source>
</evidence>
<dbReference type="Proteomes" id="UP000001514">
    <property type="component" value="Unassembled WGS sequence"/>
</dbReference>
<dbReference type="Gramene" id="EFJ26694">
    <property type="protein sequence ID" value="EFJ26694"/>
    <property type="gene ID" value="SELMODRAFT_97538"/>
</dbReference>
<organism evidence="9">
    <name type="scientific">Selaginella moellendorffii</name>
    <name type="common">Spikemoss</name>
    <dbReference type="NCBI Taxonomy" id="88036"/>
    <lineage>
        <taxon>Eukaryota</taxon>
        <taxon>Viridiplantae</taxon>
        <taxon>Streptophyta</taxon>
        <taxon>Embryophyta</taxon>
        <taxon>Tracheophyta</taxon>
        <taxon>Lycopodiopsida</taxon>
        <taxon>Selaginellales</taxon>
        <taxon>Selaginellaceae</taxon>
        <taxon>Selaginella</taxon>
    </lineage>
</organism>
<evidence type="ECO:0000256" key="3">
    <source>
        <dbReference type="ARBA" id="ARBA00022750"/>
    </source>
</evidence>
<dbReference type="SUPFAM" id="SSF50630">
    <property type="entry name" value="Acid proteases"/>
    <property type="match status" value="1"/>
</dbReference>
<dbReference type="PRINTS" id="PR00792">
    <property type="entry name" value="PEPSIN"/>
</dbReference>
<dbReference type="InterPro" id="IPR034161">
    <property type="entry name" value="Pepsin-like_plant"/>
</dbReference>
<reference evidence="8 9" key="1">
    <citation type="journal article" date="2011" name="Science">
        <title>The Selaginella genome identifies genetic changes associated with the evolution of vascular plants.</title>
        <authorList>
            <person name="Banks J.A."/>
            <person name="Nishiyama T."/>
            <person name="Hasebe M."/>
            <person name="Bowman J.L."/>
            <person name="Gribskov M."/>
            <person name="dePamphilis C."/>
            <person name="Albert V.A."/>
            <person name="Aono N."/>
            <person name="Aoyama T."/>
            <person name="Ambrose B.A."/>
            <person name="Ashton N.W."/>
            <person name="Axtell M.J."/>
            <person name="Barker E."/>
            <person name="Barker M.S."/>
            <person name="Bennetzen J.L."/>
            <person name="Bonawitz N.D."/>
            <person name="Chapple C."/>
            <person name="Cheng C."/>
            <person name="Correa L.G."/>
            <person name="Dacre M."/>
            <person name="DeBarry J."/>
            <person name="Dreyer I."/>
            <person name="Elias M."/>
            <person name="Engstrom E.M."/>
            <person name="Estelle M."/>
            <person name="Feng L."/>
            <person name="Finet C."/>
            <person name="Floyd S.K."/>
            <person name="Frommer W.B."/>
            <person name="Fujita T."/>
            <person name="Gramzow L."/>
            <person name="Gutensohn M."/>
            <person name="Harholt J."/>
            <person name="Hattori M."/>
            <person name="Heyl A."/>
            <person name="Hirai T."/>
            <person name="Hiwatashi Y."/>
            <person name="Ishikawa M."/>
            <person name="Iwata M."/>
            <person name="Karol K.G."/>
            <person name="Koehler B."/>
            <person name="Kolukisaoglu U."/>
            <person name="Kubo M."/>
            <person name="Kurata T."/>
            <person name="Lalonde S."/>
            <person name="Li K."/>
            <person name="Li Y."/>
            <person name="Litt A."/>
            <person name="Lyons E."/>
            <person name="Manning G."/>
            <person name="Maruyama T."/>
            <person name="Michael T.P."/>
            <person name="Mikami K."/>
            <person name="Miyazaki S."/>
            <person name="Morinaga S."/>
            <person name="Murata T."/>
            <person name="Mueller-Roeber B."/>
            <person name="Nelson D.R."/>
            <person name="Obara M."/>
            <person name="Oguri Y."/>
            <person name="Olmstead R.G."/>
            <person name="Onodera N."/>
            <person name="Petersen B.L."/>
            <person name="Pils B."/>
            <person name="Prigge M."/>
            <person name="Rensing S.A."/>
            <person name="Riano-Pachon D.M."/>
            <person name="Roberts A.W."/>
            <person name="Sato Y."/>
            <person name="Scheller H.V."/>
            <person name="Schulz B."/>
            <person name="Schulz C."/>
            <person name="Shakirov E.V."/>
            <person name="Shibagaki N."/>
            <person name="Shinohara N."/>
            <person name="Shippen D.E."/>
            <person name="Soerensen I."/>
            <person name="Sotooka R."/>
            <person name="Sugimoto N."/>
            <person name="Sugita M."/>
            <person name="Sumikawa N."/>
            <person name="Tanurdzic M."/>
            <person name="Theissen G."/>
            <person name="Ulvskov P."/>
            <person name="Wakazuki S."/>
            <person name="Weng J.K."/>
            <person name="Willats W.W."/>
            <person name="Wipf D."/>
            <person name="Wolf P.G."/>
            <person name="Yang L."/>
            <person name="Zimmer A.D."/>
            <person name="Zhu Q."/>
            <person name="Mitros T."/>
            <person name="Hellsten U."/>
            <person name="Loque D."/>
            <person name="Otillar R."/>
            <person name="Salamov A."/>
            <person name="Schmutz J."/>
            <person name="Shapiro H."/>
            <person name="Lindquist E."/>
            <person name="Lucas S."/>
            <person name="Rokhsar D."/>
            <person name="Grigoriev I.V."/>
        </authorList>
    </citation>
    <scope>NUCLEOTIDE SEQUENCE [LARGE SCALE GENOMIC DNA]</scope>
</reference>
<dbReference type="InterPro" id="IPR021109">
    <property type="entry name" value="Peptidase_aspartic_dom_sf"/>
</dbReference>
<gene>
    <name evidence="8" type="ORF">SELMODRAFT_97538</name>
</gene>
<dbReference type="Pfam" id="PF14543">
    <property type="entry name" value="TAXi_N"/>
    <property type="match status" value="1"/>
</dbReference>
<dbReference type="InParanoid" id="D8RNB3"/>
<dbReference type="Gene3D" id="2.40.70.10">
    <property type="entry name" value="Acid Proteases"/>
    <property type="match status" value="2"/>
</dbReference>
<evidence type="ECO:0000313" key="9">
    <source>
        <dbReference type="Proteomes" id="UP000001514"/>
    </source>
</evidence>
<dbReference type="InterPro" id="IPR001461">
    <property type="entry name" value="Aspartic_peptidase_A1"/>
</dbReference>
<evidence type="ECO:0000256" key="2">
    <source>
        <dbReference type="ARBA" id="ARBA00022670"/>
    </source>
</evidence>
<dbReference type="PANTHER" id="PTHR47967">
    <property type="entry name" value="OS07G0603500 PROTEIN-RELATED"/>
    <property type="match status" value="1"/>
</dbReference>
<keyword evidence="4" id="KW-0378">Hydrolase</keyword>
<proteinExistence type="inferred from homology"/>
<evidence type="ECO:0000256" key="5">
    <source>
        <dbReference type="ARBA" id="ARBA00023180"/>
    </source>
</evidence>
<dbReference type="eggNOG" id="KOG1339">
    <property type="taxonomic scope" value="Eukaryota"/>
</dbReference>
<dbReference type="FunFam" id="2.40.70.10:FF:000033">
    <property type="entry name" value="Aspartyl protease family protein"/>
    <property type="match status" value="1"/>
</dbReference>
<dbReference type="Pfam" id="PF14541">
    <property type="entry name" value="TAXi_C"/>
    <property type="match status" value="1"/>
</dbReference>
<dbReference type="InterPro" id="IPR032861">
    <property type="entry name" value="TAXi_N"/>
</dbReference>
<feature type="active site" evidence="6">
    <location>
        <position position="72"/>
    </location>
</feature>
<keyword evidence="9" id="KW-1185">Reference proteome</keyword>
<name>D8RNB3_SELML</name>
<evidence type="ECO:0000256" key="1">
    <source>
        <dbReference type="ARBA" id="ARBA00007447"/>
    </source>
</evidence>
<dbReference type="PANTHER" id="PTHR47967:SF46">
    <property type="entry name" value="ASPARTIC PROTEINASE NEPENTHESIN-1"/>
    <property type="match status" value="1"/>
</dbReference>
<dbReference type="MEROPS" id="A01.A11"/>
<sequence>MDSARQHYLLDRRRRGGVAAGASSTSGSSKLATITSFWAESPMESGAFLGLGQYLVSMAFGTPPQEVLLIADTGSDLIWLQCSTTAAPPAFCPKKACSRRPAFVASKSATLSVVPCSAAQCLLVPAPRGHGPSCSPAAPVPCGYAYDYADGSSTTGFLARDTATISNGTSGGAAVRGVAFGCGTRNQGGSFSGTGGVIGLGQGQLSFPAQSGSLFAQTFSYCLLDLEGGRRGRSSSFLFLGRPERRAAFAYTPLVSNPLAPTFYYVGVVAIRVGNRVLPVPGSEWAIDVLGNGGTVIDSGSTLTYLRLGAYLHLVSAFAASVHLPRIPSSATFFQGLELCYNVSSSSSLAPANGGFPRLTIDFAQGLSLELPTGNYLVDVADDVKCLAIRPTLSPFAFNVLGNLMQQGYHVEFDRASARIGFARTECVAH</sequence>
<keyword evidence="5" id="KW-0325">Glycoprotein</keyword>
<dbReference type="CDD" id="cd05476">
    <property type="entry name" value="pepsin_A_like_plant"/>
    <property type="match status" value="1"/>
</dbReference>
<feature type="domain" description="Peptidase A1" evidence="7">
    <location>
        <begin position="54"/>
        <end position="423"/>
    </location>
</feature>
<evidence type="ECO:0000256" key="6">
    <source>
        <dbReference type="PIRSR" id="PIRSR601461-1"/>
    </source>
</evidence>
<comment type="similarity">
    <text evidence="1">Belongs to the peptidase A1 family.</text>
</comment>
<keyword evidence="3" id="KW-0064">Aspartyl protease</keyword>
<keyword evidence="2" id="KW-0645">Protease</keyword>
<accession>D8RNB3</accession>
<evidence type="ECO:0000313" key="8">
    <source>
        <dbReference type="EMBL" id="EFJ26694.1"/>
    </source>
</evidence>
<dbReference type="EMBL" id="GL377584">
    <property type="protein sequence ID" value="EFJ26694.1"/>
    <property type="molecule type" value="Genomic_DNA"/>
</dbReference>
<dbReference type="OMA" id="CRYEYSY"/>
<dbReference type="AlphaFoldDB" id="D8RNB3"/>
<protein>
    <recommendedName>
        <fullName evidence="7">Peptidase A1 domain-containing protein</fullName>
    </recommendedName>
</protein>
<feature type="active site" evidence="6">
    <location>
        <position position="298"/>
    </location>
</feature>
<dbReference type="GO" id="GO:0004190">
    <property type="term" value="F:aspartic-type endopeptidase activity"/>
    <property type="evidence" value="ECO:0000318"/>
    <property type="project" value="GO_Central"/>
</dbReference>
<dbReference type="InterPro" id="IPR033121">
    <property type="entry name" value="PEPTIDASE_A1"/>
</dbReference>
<dbReference type="GO" id="GO:0006508">
    <property type="term" value="P:proteolysis"/>
    <property type="evidence" value="ECO:0007669"/>
    <property type="project" value="UniProtKB-KW"/>
</dbReference>
<dbReference type="InterPro" id="IPR032799">
    <property type="entry name" value="TAXi_C"/>
</dbReference>
<dbReference type="InterPro" id="IPR051708">
    <property type="entry name" value="Plant_Aspart_Prot_A1"/>
</dbReference>
<dbReference type="KEGG" id="smo:SELMODRAFT_97538"/>
<dbReference type="HOGENOM" id="CLU_005738_1_3_1"/>